<sequence length="69" mass="7800">MIEQNLGEEQKTDEIKLLILHFGAMPLNGLRRHDLRTSPLKQTTSPTSVFLEEVLFCGSSCGRRIDNVD</sequence>
<name>A0AAV4XSY8_CAEEX</name>
<proteinExistence type="predicted"/>
<evidence type="ECO:0000313" key="2">
    <source>
        <dbReference type="Proteomes" id="UP001054945"/>
    </source>
</evidence>
<dbReference type="EMBL" id="BPLR01000710">
    <property type="protein sequence ID" value="GIY96858.1"/>
    <property type="molecule type" value="Genomic_DNA"/>
</dbReference>
<dbReference type="Proteomes" id="UP001054945">
    <property type="component" value="Unassembled WGS sequence"/>
</dbReference>
<protein>
    <submittedName>
        <fullName evidence="1">Uncharacterized protein</fullName>
    </submittedName>
</protein>
<keyword evidence="2" id="KW-1185">Reference proteome</keyword>
<reference evidence="1 2" key="1">
    <citation type="submission" date="2021-06" db="EMBL/GenBank/DDBJ databases">
        <title>Caerostris extrusa draft genome.</title>
        <authorList>
            <person name="Kono N."/>
            <person name="Arakawa K."/>
        </authorList>
    </citation>
    <scope>NUCLEOTIDE SEQUENCE [LARGE SCALE GENOMIC DNA]</scope>
</reference>
<evidence type="ECO:0000313" key="1">
    <source>
        <dbReference type="EMBL" id="GIY96858.1"/>
    </source>
</evidence>
<gene>
    <name evidence="1" type="ORF">CEXT_309051</name>
</gene>
<dbReference type="AlphaFoldDB" id="A0AAV4XSY8"/>
<comment type="caution">
    <text evidence="1">The sequence shown here is derived from an EMBL/GenBank/DDBJ whole genome shotgun (WGS) entry which is preliminary data.</text>
</comment>
<organism evidence="1 2">
    <name type="scientific">Caerostris extrusa</name>
    <name type="common">Bark spider</name>
    <name type="synonym">Caerostris bankana</name>
    <dbReference type="NCBI Taxonomy" id="172846"/>
    <lineage>
        <taxon>Eukaryota</taxon>
        <taxon>Metazoa</taxon>
        <taxon>Ecdysozoa</taxon>
        <taxon>Arthropoda</taxon>
        <taxon>Chelicerata</taxon>
        <taxon>Arachnida</taxon>
        <taxon>Araneae</taxon>
        <taxon>Araneomorphae</taxon>
        <taxon>Entelegynae</taxon>
        <taxon>Araneoidea</taxon>
        <taxon>Araneidae</taxon>
        <taxon>Caerostris</taxon>
    </lineage>
</organism>
<accession>A0AAV4XSY8</accession>